<reference evidence="1" key="1">
    <citation type="submission" date="2020-10" db="EMBL/GenBank/DDBJ databases">
        <title>Connecting structure to function with the recovery of over 1000 high-quality activated sludge metagenome-assembled genomes encoding full-length rRNA genes using long-read sequencing.</title>
        <authorList>
            <person name="Singleton C.M."/>
            <person name="Petriglieri F."/>
            <person name="Kristensen J.M."/>
            <person name="Kirkegaard R.H."/>
            <person name="Michaelsen T.Y."/>
            <person name="Andersen M.H."/>
            <person name="Karst S.M."/>
            <person name="Dueholm M.S."/>
            <person name="Nielsen P.H."/>
            <person name="Albertsen M."/>
        </authorList>
    </citation>
    <scope>NUCLEOTIDE SEQUENCE</scope>
    <source>
        <strain evidence="1">Skiv_18-Q3-R9-52_MAXAC.067</strain>
    </source>
</reference>
<dbReference type="AlphaFoldDB" id="A0A9D7SF68"/>
<evidence type="ECO:0000313" key="2">
    <source>
        <dbReference type="Proteomes" id="UP000886657"/>
    </source>
</evidence>
<gene>
    <name evidence="1" type="ORF">IPP58_00040</name>
</gene>
<organism evidence="1 2">
    <name type="scientific">Candidatus Geothrix skivensis</name>
    <dbReference type="NCBI Taxonomy" id="2954439"/>
    <lineage>
        <taxon>Bacteria</taxon>
        <taxon>Pseudomonadati</taxon>
        <taxon>Acidobacteriota</taxon>
        <taxon>Holophagae</taxon>
        <taxon>Holophagales</taxon>
        <taxon>Holophagaceae</taxon>
        <taxon>Geothrix</taxon>
    </lineage>
</organism>
<comment type="caution">
    <text evidence="1">The sequence shown here is derived from an EMBL/GenBank/DDBJ whole genome shotgun (WGS) entry which is preliminary data.</text>
</comment>
<protein>
    <submittedName>
        <fullName evidence="1">Uncharacterized protein</fullName>
    </submittedName>
</protein>
<accession>A0A9D7SF68</accession>
<proteinExistence type="predicted"/>
<dbReference type="EMBL" id="JADKIO010000001">
    <property type="protein sequence ID" value="MBK9794891.1"/>
    <property type="molecule type" value="Genomic_DNA"/>
</dbReference>
<evidence type="ECO:0000313" key="1">
    <source>
        <dbReference type="EMBL" id="MBK9794891.1"/>
    </source>
</evidence>
<dbReference type="Proteomes" id="UP000886657">
    <property type="component" value="Unassembled WGS sequence"/>
</dbReference>
<sequence>MWLGWGAVFLAVMIMGVLLVRNSGTSGQGLFYHRRSSGRPGWRGGPERDPDPLLVELEREERVARERFEYVYASHPQCFCAEGQIRSE</sequence>
<name>A0A9D7SF68_9BACT</name>